<dbReference type="InterPro" id="IPR003793">
    <property type="entry name" value="UPF0166"/>
</dbReference>
<dbReference type="OrthoDB" id="8505at2157"/>
<evidence type="ECO:0000313" key="3">
    <source>
        <dbReference type="Proteomes" id="UP000013307"/>
    </source>
</evidence>
<dbReference type="RefSeq" id="WP_015591225.1">
    <property type="nucleotide sequence ID" value="NC_021169.1"/>
</dbReference>
<dbReference type="InterPro" id="IPR015867">
    <property type="entry name" value="N-reg_PII/ATP_PRibTrfase_C"/>
</dbReference>
<dbReference type="Proteomes" id="UP000013307">
    <property type="component" value="Chromosome"/>
</dbReference>
<name>N0BH58_9EURY</name>
<dbReference type="Gene3D" id="3.30.70.120">
    <property type="match status" value="1"/>
</dbReference>
<sequence>MVETNEAYLLRIYIGDSDRYMGKPLYKFLLEFFRKEGFAGATVLRGISGFGKTSIIHTASILRLSTDLPIVIEIVDKIEKIEKVLPVLKDVVKEGLITIEKVGVVFYNGNKKDNQTLTP</sequence>
<dbReference type="SUPFAM" id="SSF54913">
    <property type="entry name" value="GlnB-like"/>
    <property type="match status" value="1"/>
</dbReference>
<dbReference type="AlphaFoldDB" id="N0BH58"/>
<keyword evidence="3" id="KW-1185">Reference proteome</keyword>
<dbReference type="eggNOG" id="arCOG04967">
    <property type="taxonomic scope" value="Archaea"/>
</dbReference>
<dbReference type="InterPro" id="IPR011322">
    <property type="entry name" value="N-reg_PII-like_a/b"/>
</dbReference>
<comment type="similarity">
    <text evidence="1">Belongs to the UPF0166 family.</text>
</comment>
<dbReference type="HOGENOM" id="CLU_146749_0_1_2"/>
<gene>
    <name evidence="2" type="ORF">Asulf_01653</name>
</gene>
<protein>
    <submittedName>
        <fullName evidence="2">Uncharacterized protein</fullName>
    </submittedName>
</protein>
<proteinExistence type="inferred from homology"/>
<accession>N0BH58</accession>
<evidence type="ECO:0000256" key="1">
    <source>
        <dbReference type="ARBA" id="ARBA00010554"/>
    </source>
</evidence>
<reference evidence="2 3" key="1">
    <citation type="journal article" date="2013" name="Genome Announc.">
        <title>Complete Genome Sequence of the Thermophilic and Facultatively Chemolithoautotrophic Sulfate Reducer Archaeoglobus sulfaticallidus Strain PM70-1T.</title>
        <authorList>
            <person name="Stokke R."/>
            <person name="Hocking W.P."/>
            <person name="Steinsbu B.O."/>
            <person name="Steen I.H."/>
        </authorList>
    </citation>
    <scope>NUCLEOTIDE SEQUENCE [LARGE SCALE GENOMIC DNA]</scope>
    <source>
        <strain evidence="2">PM70-1</strain>
    </source>
</reference>
<evidence type="ECO:0000313" key="2">
    <source>
        <dbReference type="EMBL" id="AGK61627.1"/>
    </source>
</evidence>
<dbReference type="GeneID" id="15393288"/>
<dbReference type="EMBL" id="CP005290">
    <property type="protein sequence ID" value="AGK61627.1"/>
    <property type="molecule type" value="Genomic_DNA"/>
</dbReference>
<organism evidence="2 3">
    <name type="scientific">Archaeoglobus sulfaticallidus PM70-1</name>
    <dbReference type="NCBI Taxonomy" id="387631"/>
    <lineage>
        <taxon>Archaea</taxon>
        <taxon>Methanobacteriati</taxon>
        <taxon>Methanobacteriota</taxon>
        <taxon>Archaeoglobi</taxon>
        <taxon>Archaeoglobales</taxon>
        <taxon>Archaeoglobaceae</taxon>
        <taxon>Archaeoglobus</taxon>
    </lineage>
</organism>
<dbReference type="PANTHER" id="PTHR35983">
    <property type="entry name" value="UPF0166 PROTEIN TM_0021"/>
    <property type="match status" value="1"/>
</dbReference>
<dbReference type="PANTHER" id="PTHR35983:SF1">
    <property type="entry name" value="UPF0166 PROTEIN TM_0021"/>
    <property type="match status" value="1"/>
</dbReference>
<dbReference type="Pfam" id="PF02641">
    <property type="entry name" value="DUF190"/>
    <property type="match status" value="1"/>
</dbReference>
<dbReference type="KEGG" id="ast:Asulf_01653"/>
<dbReference type="STRING" id="387631.Asulf_01653"/>